<name>A0A4U5MK47_STECR</name>
<comment type="caution">
    <text evidence="1">The sequence shown here is derived from an EMBL/GenBank/DDBJ whole genome shotgun (WGS) entry which is preliminary data.</text>
</comment>
<protein>
    <submittedName>
        <fullName evidence="1">Uncharacterized protein</fullName>
    </submittedName>
</protein>
<keyword evidence="2" id="KW-1185">Reference proteome</keyword>
<accession>A0A4U5MK47</accession>
<proteinExistence type="predicted"/>
<sequence>MRADYEFWGRGKRLRDAFDVSFGRFPFQVTLIAVLRVSNYGAIWMVLPSVILDSTTRRTTSHRWTRRKFRDCVRAQPSFSTASTIAFFLSGDEM</sequence>
<evidence type="ECO:0000313" key="2">
    <source>
        <dbReference type="Proteomes" id="UP000298663"/>
    </source>
</evidence>
<reference evidence="1 2" key="1">
    <citation type="journal article" date="2015" name="Genome Biol.">
        <title>Comparative genomics of Steinernema reveals deeply conserved gene regulatory networks.</title>
        <authorList>
            <person name="Dillman A.R."/>
            <person name="Macchietto M."/>
            <person name="Porter C.F."/>
            <person name="Rogers A."/>
            <person name="Williams B."/>
            <person name="Antoshechkin I."/>
            <person name="Lee M.M."/>
            <person name="Goodwin Z."/>
            <person name="Lu X."/>
            <person name="Lewis E.E."/>
            <person name="Goodrich-Blair H."/>
            <person name="Stock S.P."/>
            <person name="Adams B.J."/>
            <person name="Sternberg P.W."/>
            <person name="Mortazavi A."/>
        </authorList>
    </citation>
    <scope>NUCLEOTIDE SEQUENCE [LARGE SCALE GENOMIC DNA]</scope>
    <source>
        <strain evidence="1 2">ALL</strain>
    </source>
</reference>
<gene>
    <name evidence="1" type="ORF">L596_021901</name>
</gene>
<dbReference type="AlphaFoldDB" id="A0A4U5MK47"/>
<dbReference type="EMBL" id="AZBU02000007">
    <property type="protein sequence ID" value="TKR69796.1"/>
    <property type="molecule type" value="Genomic_DNA"/>
</dbReference>
<dbReference type="Proteomes" id="UP000298663">
    <property type="component" value="Unassembled WGS sequence"/>
</dbReference>
<evidence type="ECO:0000313" key="1">
    <source>
        <dbReference type="EMBL" id="TKR69796.1"/>
    </source>
</evidence>
<organism evidence="1 2">
    <name type="scientific">Steinernema carpocapsae</name>
    <name type="common">Entomopathogenic nematode</name>
    <dbReference type="NCBI Taxonomy" id="34508"/>
    <lineage>
        <taxon>Eukaryota</taxon>
        <taxon>Metazoa</taxon>
        <taxon>Ecdysozoa</taxon>
        <taxon>Nematoda</taxon>
        <taxon>Chromadorea</taxon>
        <taxon>Rhabditida</taxon>
        <taxon>Tylenchina</taxon>
        <taxon>Panagrolaimomorpha</taxon>
        <taxon>Strongyloidoidea</taxon>
        <taxon>Steinernematidae</taxon>
        <taxon>Steinernema</taxon>
    </lineage>
</organism>
<reference evidence="1 2" key="2">
    <citation type="journal article" date="2019" name="G3 (Bethesda)">
        <title>Hybrid Assembly of the Genome of the Entomopathogenic Nematode Steinernema carpocapsae Identifies the X-Chromosome.</title>
        <authorList>
            <person name="Serra L."/>
            <person name="Macchietto M."/>
            <person name="Macias-Munoz A."/>
            <person name="McGill C.J."/>
            <person name="Rodriguez I.M."/>
            <person name="Rodriguez B."/>
            <person name="Murad R."/>
            <person name="Mortazavi A."/>
        </authorList>
    </citation>
    <scope>NUCLEOTIDE SEQUENCE [LARGE SCALE GENOMIC DNA]</scope>
    <source>
        <strain evidence="1 2">ALL</strain>
    </source>
</reference>